<evidence type="ECO:0000313" key="2">
    <source>
        <dbReference type="Proteomes" id="UP000259400"/>
    </source>
</evidence>
<sequence>MIGCHPKFNAPATAQCKSCKVIVFTIIVSHNRLFFLDVSDPFFWWCFHGA</sequence>
<gene>
    <name evidence="1" type="ORF">SAMEA3538468_01976</name>
</gene>
<name>A0ABY6WVH2_9ENTR</name>
<dbReference type="EMBL" id="UJYZ02000007">
    <property type="protein sequence ID" value="VVJ69215.1"/>
    <property type="molecule type" value="Genomic_DNA"/>
</dbReference>
<reference evidence="1 2" key="1">
    <citation type="submission" date="2019-09" db="EMBL/GenBank/DDBJ databases">
        <authorList>
            <consortium name="Pathogen Informatics"/>
        </authorList>
    </citation>
    <scope>NUCLEOTIDE SEQUENCE [LARGE SCALE GENOMIC DNA]</scope>
    <source>
        <strain evidence="1 2">EuSCAPE_IL010</strain>
    </source>
</reference>
<protein>
    <submittedName>
        <fullName evidence="1">Uncharacterized protein</fullName>
    </submittedName>
</protein>
<organism evidence="1 2">
    <name type="scientific">Klebsiella quasivariicola</name>
    <dbReference type="NCBI Taxonomy" id="2026240"/>
    <lineage>
        <taxon>Bacteria</taxon>
        <taxon>Pseudomonadati</taxon>
        <taxon>Pseudomonadota</taxon>
        <taxon>Gammaproteobacteria</taxon>
        <taxon>Enterobacterales</taxon>
        <taxon>Enterobacteriaceae</taxon>
        <taxon>Klebsiella/Raoultella group</taxon>
        <taxon>Klebsiella</taxon>
        <taxon>Klebsiella pneumoniae complex</taxon>
    </lineage>
</organism>
<evidence type="ECO:0000313" key="1">
    <source>
        <dbReference type="EMBL" id="VVJ69215.1"/>
    </source>
</evidence>
<comment type="caution">
    <text evidence="1">The sequence shown here is derived from an EMBL/GenBank/DDBJ whole genome shotgun (WGS) entry which is preliminary data.</text>
</comment>
<dbReference type="Proteomes" id="UP000259400">
    <property type="component" value="Unassembled WGS sequence"/>
</dbReference>
<accession>A0ABY6WVH2</accession>
<proteinExistence type="predicted"/>
<keyword evidence="2" id="KW-1185">Reference proteome</keyword>